<dbReference type="EMBL" id="JAEFCI010010930">
    <property type="protein sequence ID" value="KAG5456921.1"/>
    <property type="molecule type" value="Genomic_DNA"/>
</dbReference>
<dbReference type="GO" id="GO:0005960">
    <property type="term" value="C:glycine cleavage complex"/>
    <property type="evidence" value="ECO:0007669"/>
    <property type="project" value="TreeGrafter"/>
</dbReference>
<dbReference type="AlphaFoldDB" id="A0A8H8DG35"/>
<dbReference type="InterPro" id="IPR020581">
    <property type="entry name" value="GDC_P"/>
</dbReference>
<protein>
    <submittedName>
        <fullName evidence="3">Pyridoxal phosphate-dependent transferase</fullName>
    </submittedName>
</protein>
<dbReference type="PANTHER" id="PTHR11773:SF1">
    <property type="entry name" value="GLYCINE DEHYDROGENASE (DECARBOXYLATING), MITOCHONDRIAL"/>
    <property type="match status" value="1"/>
</dbReference>
<dbReference type="GO" id="GO:0019464">
    <property type="term" value="P:glycine decarboxylation via glycine cleavage system"/>
    <property type="evidence" value="ECO:0007669"/>
    <property type="project" value="TreeGrafter"/>
</dbReference>
<evidence type="ECO:0000256" key="1">
    <source>
        <dbReference type="ARBA" id="ARBA00022898"/>
    </source>
</evidence>
<feature type="domain" description="Glycine dehydrogenase C-terminal" evidence="2">
    <location>
        <begin position="1"/>
        <end position="111"/>
    </location>
</feature>
<dbReference type="InterPro" id="IPR015424">
    <property type="entry name" value="PyrdxlP-dep_Trfase"/>
</dbReference>
<dbReference type="InterPro" id="IPR049316">
    <property type="entry name" value="GDC-P_C"/>
</dbReference>
<dbReference type="PANTHER" id="PTHR11773">
    <property type="entry name" value="GLYCINE DEHYDROGENASE, DECARBOXYLATING"/>
    <property type="match status" value="1"/>
</dbReference>
<dbReference type="OrthoDB" id="6537869at2759"/>
<dbReference type="Proteomes" id="UP000673691">
    <property type="component" value="Unassembled WGS sequence"/>
</dbReference>
<dbReference type="Pfam" id="PF21478">
    <property type="entry name" value="GcvP2_C"/>
    <property type="match status" value="1"/>
</dbReference>
<name>A0A8H8DG35_9FUNG</name>
<keyword evidence="3" id="KW-0808">Transferase</keyword>
<dbReference type="GO" id="GO:0005739">
    <property type="term" value="C:mitochondrion"/>
    <property type="evidence" value="ECO:0007669"/>
    <property type="project" value="TreeGrafter"/>
</dbReference>
<evidence type="ECO:0000313" key="4">
    <source>
        <dbReference type="Proteomes" id="UP000673691"/>
    </source>
</evidence>
<evidence type="ECO:0000313" key="3">
    <source>
        <dbReference type="EMBL" id="KAG5456921.1"/>
    </source>
</evidence>
<gene>
    <name evidence="3" type="ORF">BJ554DRAFT_3200</name>
</gene>
<keyword evidence="4" id="KW-1185">Reference proteome</keyword>
<sequence>MAKRLEGHFKILYKGANGVCGHEFIVDVRPFETTAGVNNVDVAKRLQDYGFHSPTMSWPTPGTLMIEPTESESKEELDRFCDAMIQIRNEIREIESGEQPRGNNVLSNAPHPVSSLVSADWDRPYSREKAAYPLPYLRERKFWPTTRRIDDAFGDRNLICSCPSPEDVEKM</sequence>
<evidence type="ECO:0000259" key="2">
    <source>
        <dbReference type="Pfam" id="PF21478"/>
    </source>
</evidence>
<comment type="caution">
    <text evidence="3">The sequence shown here is derived from an EMBL/GenBank/DDBJ whole genome shotgun (WGS) entry which is preliminary data.</text>
</comment>
<organism evidence="3 4">
    <name type="scientific">Olpidium bornovanus</name>
    <dbReference type="NCBI Taxonomy" id="278681"/>
    <lineage>
        <taxon>Eukaryota</taxon>
        <taxon>Fungi</taxon>
        <taxon>Fungi incertae sedis</taxon>
        <taxon>Olpidiomycota</taxon>
        <taxon>Olpidiomycotina</taxon>
        <taxon>Olpidiomycetes</taxon>
        <taxon>Olpidiales</taxon>
        <taxon>Olpidiaceae</taxon>
        <taxon>Olpidium</taxon>
    </lineage>
</organism>
<dbReference type="GO" id="GO:0016740">
    <property type="term" value="F:transferase activity"/>
    <property type="evidence" value="ECO:0007669"/>
    <property type="project" value="UniProtKB-KW"/>
</dbReference>
<proteinExistence type="predicted"/>
<reference evidence="3 4" key="1">
    <citation type="journal article" name="Sci. Rep.">
        <title>Genome-scale phylogenetic analyses confirm Olpidium as the closest living zoosporic fungus to the non-flagellated, terrestrial fungi.</title>
        <authorList>
            <person name="Chang Y."/>
            <person name="Rochon D."/>
            <person name="Sekimoto S."/>
            <person name="Wang Y."/>
            <person name="Chovatia M."/>
            <person name="Sandor L."/>
            <person name="Salamov A."/>
            <person name="Grigoriev I.V."/>
            <person name="Stajich J.E."/>
            <person name="Spatafora J.W."/>
        </authorList>
    </citation>
    <scope>NUCLEOTIDE SEQUENCE [LARGE SCALE GENOMIC DNA]</scope>
    <source>
        <strain evidence="3">S191</strain>
    </source>
</reference>
<accession>A0A8H8DG35</accession>
<dbReference type="GO" id="GO:0016594">
    <property type="term" value="F:glycine binding"/>
    <property type="evidence" value="ECO:0007669"/>
    <property type="project" value="TreeGrafter"/>
</dbReference>
<dbReference type="GO" id="GO:0004375">
    <property type="term" value="F:glycine dehydrogenase (decarboxylating) activity"/>
    <property type="evidence" value="ECO:0007669"/>
    <property type="project" value="InterPro"/>
</dbReference>
<dbReference type="GO" id="GO:0030170">
    <property type="term" value="F:pyridoxal phosphate binding"/>
    <property type="evidence" value="ECO:0007669"/>
    <property type="project" value="TreeGrafter"/>
</dbReference>
<keyword evidence="1" id="KW-0663">Pyridoxal phosphate</keyword>
<dbReference type="SUPFAM" id="SSF53383">
    <property type="entry name" value="PLP-dependent transferases"/>
    <property type="match status" value="1"/>
</dbReference>
<dbReference type="Gene3D" id="3.90.1150.10">
    <property type="entry name" value="Aspartate Aminotransferase, domain 1"/>
    <property type="match status" value="1"/>
</dbReference>
<dbReference type="InterPro" id="IPR015422">
    <property type="entry name" value="PyrdxlP-dep_Trfase_small"/>
</dbReference>